<keyword evidence="2" id="KW-0862">Zinc</keyword>
<comment type="caution">
    <text evidence="4">The sequence shown here is derived from an EMBL/GenBank/DDBJ whole genome shotgun (WGS) entry which is preliminary data.</text>
</comment>
<evidence type="ECO:0000256" key="3">
    <source>
        <dbReference type="SAM" id="Phobius"/>
    </source>
</evidence>
<gene>
    <name evidence="4" type="ORF">QN277_022993</name>
</gene>
<evidence type="ECO:0000313" key="4">
    <source>
        <dbReference type="EMBL" id="KAK4269896.1"/>
    </source>
</evidence>
<sequence>MKWGLVPSFTKKTEKPDYYKMIAKGIKIVMTSRSASIVITLDMEIIRGAQLNIDANIVRESILHAPKLKLKPEHINVLDVKKLAIVPQDADRSKINFQLNYLKNLLLSVVVKGIKTAECVVNNKEEDKVTKMEFISLFSIRSFFYVFCFLTSIIHICLVTLFSQAVDFNRNSAGSSYCFLMFYFFP</sequence>
<keyword evidence="5" id="KW-1185">Reference proteome</keyword>
<organism evidence="4 5">
    <name type="scientific">Acacia crassicarpa</name>
    <name type="common">northern wattle</name>
    <dbReference type="NCBI Taxonomy" id="499986"/>
    <lineage>
        <taxon>Eukaryota</taxon>
        <taxon>Viridiplantae</taxon>
        <taxon>Streptophyta</taxon>
        <taxon>Embryophyta</taxon>
        <taxon>Tracheophyta</taxon>
        <taxon>Spermatophyta</taxon>
        <taxon>Magnoliopsida</taxon>
        <taxon>eudicotyledons</taxon>
        <taxon>Gunneridae</taxon>
        <taxon>Pentapetalae</taxon>
        <taxon>rosids</taxon>
        <taxon>fabids</taxon>
        <taxon>Fabales</taxon>
        <taxon>Fabaceae</taxon>
        <taxon>Caesalpinioideae</taxon>
        <taxon>mimosoid clade</taxon>
        <taxon>Acacieae</taxon>
        <taxon>Acacia</taxon>
    </lineage>
</organism>
<keyword evidence="1" id="KW-0479">Metal-binding</keyword>
<keyword evidence="3" id="KW-0812">Transmembrane</keyword>
<proteinExistence type="predicted"/>
<keyword evidence="3" id="KW-0472">Membrane</keyword>
<evidence type="ECO:0000313" key="5">
    <source>
        <dbReference type="Proteomes" id="UP001293593"/>
    </source>
</evidence>
<keyword evidence="3" id="KW-1133">Transmembrane helix</keyword>
<protein>
    <submittedName>
        <fullName evidence="4">Uncharacterized protein</fullName>
    </submittedName>
</protein>
<dbReference type="AlphaFoldDB" id="A0AAE1JJ40"/>
<dbReference type="InterPro" id="IPR015700">
    <property type="entry name" value="RPC1"/>
</dbReference>
<dbReference type="GO" id="GO:0046872">
    <property type="term" value="F:metal ion binding"/>
    <property type="evidence" value="ECO:0007669"/>
    <property type="project" value="UniProtKB-KW"/>
</dbReference>
<evidence type="ECO:0000256" key="2">
    <source>
        <dbReference type="ARBA" id="ARBA00022833"/>
    </source>
</evidence>
<evidence type="ECO:0000256" key="1">
    <source>
        <dbReference type="ARBA" id="ARBA00022723"/>
    </source>
</evidence>
<feature type="transmembrane region" description="Helical" evidence="3">
    <location>
        <begin position="142"/>
        <end position="162"/>
    </location>
</feature>
<dbReference type="PANTHER" id="PTHR48446">
    <property type="entry name" value="DNA-DIRECTED RNA POLYMERASE SUBUNIT BETA' N-TERMINAL SECTION"/>
    <property type="match status" value="1"/>
</dbReference>
<accession>A0AAE1JJ40</accession>
<reference evidence="4" key="1">
    <citation type="submission" date="2023-10" db="EMBL/GenBank/DDBJ databases">
        <title>Chromosome-level genome of the transformable northern wattle, Acacia crassicarpa.</title>
        <authorList>
            <person name="Massaro I."/>
            <person name="Sinha N.R."/>
            <person name="Poethig S."/>
            <person name="Leichty A.R."/>
        </authorList>
    </citation>
    <scope>NUCLEOTIDE SEQUENCE</scope>
    <source>
        <strain evidence="4">Acra3RX</strain>
        <tissue evidence="4">Leaf</tissue>
    </source>
</reference>
<name>A0AAE1JJ40_9FABA</name>
<dbReference type="Proteomes" id="UP001293593">
    <property type="component" value="Unassembled WGS sequence"/>
</dbReference>
<dbReference type="EMBL" id="JAWXYG010000006">
    <property type="protein sequence ID" value="KAK4269896.1"/>
    <property type="molecule type" value="Genomic_DNA"/>
</dbReference>
<dbReference type="PANTHER" id="PTHR48446:SF1">
    <property type="entry name" value="DNA-DIRECTED RNA POLYMERASE SUBUNIT BETA' N-TERMINAL SECTION"/>
    <property type="match status" value="1"/>
</dbReference>